<organism evidence="1">
    <name type="scientific">Ananas comosus var. bracteatus</name>
    <name type="common">red pineapple</name>
    <dbReference type="NCBI Taxonomy" id="296719"/>
    <lineage>
        <taxon>Eukaryota</taxon>
        <taxon>Viridiplantae</taxon>
        <taxon>Streptophyta</taxon>
        <taxon>Embryophyta</taxon>
        <taxon>Tracheophyta</taxon>
        <taxon>Spermatophyta</taxon>
        <taxon>Magnoliopsida</taxon>
        <taxon>Liliopsida</taxon>
        <taxon>Poales</taxon>
        <taxon>Bromeliaceae</taxon>
        <taxon>Bromelioideae</taxon>
        <taxon>Ananas</taxon>
    </lineage>
</organism>
<name>A0A6V7PHV3_ANACO</name>
<evidence type="ECO:0000313" key="1">
    <source>
        <dbReference type="EMBL" id="CAD1830228.1"/>
    </source>
</evidence>
<protein>
    <submittedName>
        <fullName evidence="1">Uncharacterized protein</fullName>
    </submittedName>
</protein>
<reference evidence="1" key="1">
    <citation type="submission" date="2020-07" db="EMBL/GenBank/DDBJ databases">
        <authorList>
            <person name="Lin J."/>
        </authorList>
    </citation>
    <scope>NUCLEOTIDE SEQUENCE</scope>
</reference>
<proteinExistence type="predicted"/>
<accession>A0A6V7PHV3</accession>
<gene>
    <name evidence="1" type="ORF">CB5_LOCUS13439</name>
</gene>
<dbReference type="EMBL" id="LR862148">
    <property type="protein sequence ID" value="CAD1830228.1"/>
    <property type="molecule type" value="Genomic_DNA"/>
</dbReference>
<dbReference type="AlphaFoldDB" id="A0A6V7PHV3"/>
<sequence>MCPPVFPSSLLLPASLRLPPFLSCEICWHFFHTLFINPLFFISHTPSFRISASSVPPEAILKAASWNDPLQDRQSPVAEEGLHLLREVAEDQILEVGNKASNVVGEVLHKYFHQRFNIIDKEDLSLWYPYCSSLQGRTRKFRTYLIVE</sequence>